<proteinExistence type="predicted"/>
<dbReference type="STRING" id="475255.SAMN04488101_101795"/>
<keyword evidence="2" id="KW-1185">Reference proteome</keyword>
<dbReference type="RefSeq" id="WP_084287338.1">
    <property type="nucleotide sequence ID" value="NZ_FWYB01000001.1"/>
</dbReference>
<name>A0A1W2ANS8_9SPHI</name>
<gene>
    <name evidence="1" type="ORF">SAMN04488101_101795</name>
</gene>
<organism evidence="1 2">
    <name type="scientific">Pedobacter nyackensis</name>
    <dbReference type="NCBI Taxonomy" id="475255"/>
    <lineage>
        <taxon>Bacteria</taxon>
        <taxon>Pseudomonadati</taxon>
        <taxon>Bacteroidota</taxon>
        <taxon>Sphingobacteriia</taxon>
        <taxon>Sphingobacteriales</taxon>
        <taxon>Sphingobacteriaceae</taxon>
        <taxon>Pedobacter</taxon>
    </lineage>
</organism>
<protein>
    <submittedName>
        <fullName evidence="1">Uncharacterized protein</fullName>
    </submittedName>
</protein>
<dbReference type="EMBL" id="FWYB01000001">
    <property type="protein sequence ID" value="SMC62389.1"/>
    <property type="molecule type" value="Genomic_DNA"/>
</dbReference>
<evidence type="ECO:0000313" key="2">
    <source>
        <dbReference type="Proteomes" id="UP000192678"/>
    </source>
</evidence>
<dbReference type="OrthoDB" id="787252at2"/>
<dbReference type="InterPro" id="IPR046230">
    <property type="entry name" value="DUF6263"/>
</dbReference>
<dbReference type="Proteomes" id="UP000192678">
    <property type="component" value="Unassembled WGS sequence"/>
</dbReference>
<reference evidence="1 2" key="1">
    <citation type="submission" date="2017-04" db="EMBL/GenBank/DDBJ databases">
        <authorList>
            <person name="Afonso C.L."/>
            <person name="Miller P.J."/>
            <person name="Scott M.A."/>
            <person name="Spackman E."/>
            <person name="Goraichik I."/>
            <person name="Dimitrov K.M."/>
            <person name="Suarez D.L."/>
            <person name="Swayne D.E."/>
        </authorList>
    </citation>
    <scope>NUCLEOTIDE SEQUENCE [LARGE SCALE GENOMIC DNA]</scope>
    <source>
        <strain evidence="1 2">DSM 19625</strain>
    </source>
</reference>
<dbReference type="Pfam" id="PF19777">
    <property type="entry name" value="DUF6263"/>
    <property type="match status" value="1"/>
</dbReference>
<sequence>MKNSKIIMIMLFVFIAFSSKAQKGLQLKLQVGSKWYCEQNNNNIRKMKKEGDSIVLVMENTLGSTFEVLSEDKGLYNIKLTFSDIKSRNKSPMAENDILFDSKKEEDMAGEMGENVKNILGKSYVFTITTDTRKVTAIKERPDLENLSQPNDLEPDVRLFPQTDDELNKFVKKIFGGGIPDAQLVTGLKWDTTLSVNAEGVNHTVNAIYTINRIEGHIIFIDVTSKRSADGTPNGTDFKFSGNFTTKGTASVDQTTGLLIESKSEENGNEVMKSDKGEDKWTVTKLNLFTIKKLQ</sequence>
<accession>A0A1W2ANS8</accession>
<evidence type="ECO:0000313" key="1">
    <source>
        <dbReference type="EMBL" id="SMC62389.1"/>
    </source>
</evidence>
<dbReference type="AlphaFoldDB" id="A0A1W2ANS8"/>